<comment type="caution">
    <text evidence="2">The sequence shown here is derived from an EMBL/GenBank/DDBJ whole genome shotgun (WGS) entry which is preliminary data.</text>
</comment>
<evidence type="ECO:0000313" key="3">
    <source>
        <dbReference type="Proteomes" id="UP000465712"/>
    </source>
</evidence>
<accession>A0A7X5AZK2</accession>
<proteinExistence type="inferred from homology"/>
<dbReference type="Gene3D" id="3.30.110.40">
    <property type="entry name" value="TusA-like domain"/>
    <property type="match status" value="1"/>
</dbReference>
<dbReference type="PANTHER" id="PTHR33279:SF19">
    <property type="entry name" value="SSL1707 PROTEIN"/>
    <property type="match status" value="1"/>
</dbReference>
<dbReference type="EMBL" id="WXWW01000076">
    <property type="protein sequence ID" value="NAW64486.1"/>
    <property type="molecule type" value="Genomic_DNA"/>
</dbReference>
<dbReference type="AlphaFoldDB" id="A0A7X5AZK2"/>
<evidence type="ECO:0000256" key="1">
    <source>
        <dbReference type="ARBA" id="ARBA00008984"/>
    </source>
</evidence>
<dbReference type="InterPro" id="IPR001455">
    <property type="entry name" value="TusA-like"/>
</dbReference>
<organism evidence="2 3">
    <name type="scientific">Photobacterium halotolerans</name>
    <dbReference type="NCBI Taxonomy" id="265726"/>
    <lineage>
        <taxon>Bacteria</taxon>
        <taxon>Pseudomonadati</taxon>
        <taxon>Pseudomonadota</taxon>
        <taxon>Gammaproteobacteria</taxon>
        <taxon>Vibrionales</taxon>
        <taxon>Vibrionaceae</taxon>
        <taxon>Photobacterium</taxon>
    </lineage>
</organism>
<dbReference type="GO" id="GO:0016740">
    <property type="term" value="F:transferase activity"/>
    <property type="evidence" value="ECO:0007669"/>
    <property type="project" value="UniProtKB-KW"/>
</dbReference>
<evidence type="ECO:0000313" key="2">
    <source>
        <dbReference type="EMBL" id="NAW64486.1"/>
    </source>
</evidence>
<sequence length="75" mass="8605">MEIPKLDLTDTRCPLALLMAKRTCRQLKAGQPLEIHICDTGSRKDIPRYLLNHGFQVHIQSDNPQLLVITVTRRL</sequence>
<dbReference type="Proteomes" id="UP000465712">
    <property type="component" value="Unassembled WGS sequence"/>
</dbReference>
<dbReference type="RefSeq" id="WP_161443212.1">
    <property type="nucleotide sequence ID" value="NZ_WXWU01000101.1"/>
</dbReference>
<dbReference type="PANTHER" id="PTHR33279">
    <property type="entry name" value="SULFUR CARRIER PROTEIN YEDF-RELATED"/>
    <property type="match status" value="1"/>
</dbReference>
<protein>
    <submittedName>
        <fullName evidence="2">Sulfurtransferase TusA family protein</fullName>
    </submittedName>
</protein>
<reference evidence="2 3" key="1">
    <citation type="submission" date="2017-05" db="EMBL/GenBank/DDBJ databases">
        <title>High clonality and local adaptation shapes Vibrionaceae linages within an endangered oasis.</title>
        <authorList>
            <person name="Vazquez-Rosas-Landa M."/>
        </authorList>
    </citation>
    <scope>NUCLEOTIDE SEQUENCE [LARGE SCALE GENOMIC DNA]</scope>
    <source>
        <strain evidence="2 3">P46_P4S1P180</strain>
    </source>
</reference>
<dbReference type="Pfam" id="PF01206">
    <property type="entry name" value="TusA"/>
    <property type="match status" value="1"/>
</dbReference>
<name>A0A7X5AZK2_9GAMM</name>
<dbReference type="CDD" id="cd00291">
    <property type="entry name" value="SirA_YedF_YeeD"/>
    <property type="match status" value="1"/>
</dbReference>
<comment type="similarity">
    <text evidence="1">Belongs to the sulfur carrier protein TusA family.</text>
</comment>
<gene>
    <name evidence="2" type="ORF">CAG72_04565</name>
</gene>
<dbReference type="InterPro" id="IPR036868">
    <property type="entry name" value="TusA-like_sf"/>
</dbReference>
<dbReference type="SUPFAM" id="SSF64307">
    <property type="entry name" value="SirA-like"/>
    <property type="match status" value="1"/>
</dbReference>
<dbReference type="OrthoDB" id="6215889at2"/>
<keyword evidence="2" id="KW-0808">Transferase</keyword>